<protein>
    <recommendedName>
        <fullName evidence="3">RNase H type-1 domain-containing protein</fullName>
    </recommendedName>
</protein>
<keyword evidence="2" id="KW-1185">Reference proteome</keyword>
<name>A0A9P0B6K6_BRAAE</name>
<gene>
    <name evidence="1" type="ORF">MELIAE_LOCUS6769</name>
</gene>
<organism evidence="1 2">
    <name type="scientific">Brassicogethes aeneus</name>
    <name type="common">Rape pollen beetle</name>
    <name type="synonym">Meligethes aeneus</name>
    <dbReference type="NCBI Taxonomy" id="1431903"/>
    <lineage>
        <taxon>Eukaryota</taxon>
        <taxon>Metazoa</taxon>
        <taxon>Ecdysozoa</taxon>
        <taxon>Arthropoda</taxon>
        <taxon>Hexapoda</taxon>
        <taxon>Insecta</taxon>
        <taxon>Pterygota</taxon>
        <taxon>Neoptera</taxon>
        <taxon>Endopterygota</taxon>
        <taxon>Coleoptera</taxon>
        <taxon>Polyphaga</taxon>
        <taxon>Cucujiformia</taxon>
        <taxon>Nitidulidae</taxon>
        <taxon>Meligethinae</taxon>
        <taxon>Brassicogethes</taxon>
    </lineage>
</organism>
<sequence>MGVFVIAYADDILILARGIDLTLILRLAHRPWRLSFSITLTLSLLEKCREAFGEIAGNNKVSLVLVPSHMSVRGSEEADRLAGKATQSEPETEEPAIYIPQAYVKGCINSWTRKKHTKFWTKYEGRQNARSLLVDNPKRVGDLDNK</sequence>
<evidence type="ECO:0008006" key="3">
    <source>
        <dbReference type="Google" id="ProtNLM"/>
    </source>
</evidence>
<evidence type="ECO:0000313" key="1">
    <source>
        <dbReference type="EMBL" id="CAH0555387.1"/>
    </source>
</evidence>
<proteinExistence type="predicted"/>
<evidence type="ECO:0000313" key="2">
    <source>
        <dbReference type="Proteomes" id="UP001154078"/>
    </source>
</evidence>
<dbReference type="AlphaFoldDB" id="A0A9P0B6K6"/>
<dbReference type="Proteomes" id="UP001154078">
    <property type="component" value="Chromosome 4"/>
</dbReference>
<accession>A0A9P0B6K6</accession>
<dbReference type="EMBL" id="OV121135">
    <property type="protein sequence ID" value="CAH0555387.1"/>
    <property type="molecule type" value="Genomic_DNA"/>
</dbReference>
<reference evidence="1" key="1">
    <citation type="submission" date="2021-12" db="EMBL/GenBank/DDBJ databases">
        <authorList>
            <person name="King R."/>
        </authorList>
    </citation>
    <scope>NUCLEOTIDE SEQUENCE</scope>
</reference>